<protein>
    <submittedName>
        <fullName evidence="1">Uncharacterized protein</fullName>
    </submittedName>
</protein>
<dbReference type="AlphaFoldDB" id="Q48AE4"/>
<reference evidence="1" key="1">
    <citation type="journal article" date="2005" name="Proc. Natl. Acad. Sci. U.S.A.">
        <title>The psychrophilic lifestyle as revealed by the genome sequence of Colwellia psychrerythraea 34H through genomic and proteomic analyses.</title>
        <authorList>
            <person name="Methe B.A."/>
            <person name="Nelson K.E."/>
            <person name="Deming J.W."/>
            <person name="Momen B."/>
            <person name="Melamud E."/>
            <person name="Zhang X."/>
            <person name="Moult J."/>
            <person name="Madupu R."/>
            <person name="Nelson W.C."/>
            <person name="Dodson R.J."/>
            <person name="Brinkac L.M."/>
            <person name="Daugherty S.C."/>
            <person name="Durkin A.S."/>
            <person name="DeBoy R.T."/>
            <person name="Kolonay J.F."/>
            <person name="Sullivan S.A."/>
            <person name="Zhou L."/>
            <person name="Davidsen T.M."/>
            <person name="Wu M."/>
            <person name="Huston A.L."/>
            <person name="Lewis M."/>
            <person name="Weaver B."/>
            <person name="Weidman J.F."/>
            <person name="Khouri H."/>
            <person name="Utterback T.R."/>
            <person name="Feldblyum T.V."/>
            <person name="Fraser C.M."/>
        </authorList>
    </citation>
    <scope>NUCLEOTIDE SEQUENCE [LARGE SCALE GENOMIC DNA]</scope>
    <source>
        <strain evidence="1">34H</strain>
    </source>
</reference>
<organism evidence="1 2">
    <name type="scientific">Colwellia psychrerythraea (strain 34H / ATCC BAA-681)</name>
    <name type="common">Vibrio psychroerythus</name>
    <dbReference type="NCBI Taxonomy" id="167879"/>
    <lineage>
        <taxon>Bacteria</taxon>
        <taxon>Pseudomonadati</taxon>
        <taxon>Pseudomonadota</taxon>
        <taxon>Gammaproteobacteria</taxon>
        <taxon>Alteromonadales</taxon>
        <taxon>Colwelliaceae</taxon>
        <taxon>Colwellia</taxon>
    </lineage>
</organism>
<dbReference type="EMBL" id="CP000083">
    <property type="protein sequence ID" value="AAZ26618.1"/>
    <property type="molecule type" value="Genomic_DNA"/>
</dbReference>
<accession>Q48AE4</accession>
<gene>
    <name evidence="1" type="ordered locus">CPS_0201</name>
</gene>
<name>Q48AE4_COLP3</name>
<sequence length="42" mass="4577">MACYTLLAQGQAFDNAIIIRSSSEKCNIPGVSSANFNITRRD</sequence>
<evidence type="ECO:0000313" key="2">
    <source>
        <dbReference type="Proteomes" id="UP000000547"/>
    </source>
</evidence>
<dbReference type="Proteomes" id="UP000000547">
    <property type="component" value="Chromosome"/>
</dbReference>
<dbReference type="HOGENOM" id="CLU_3250007_0_0_6"/>
<evidence type="ECO:0000313" key="1">
    <source>
        <dbReference type="EMBL" id="AAZ26618.1"/>
    </source>
</evidence>
<dbReference type="KEGG" id="cps:CPS_0201"/>
<proteinExistence type="predicted"/>